<reference evidence="4" key="1">
    <citation type="journal article" date="2019" name="Int. J. Syst. Evol. Microbiol.">
        <title>The Global Catalogue of Microorganisms (GCM) 10K type strain sequencing project: providing services to taxonomists for standard genome sequencing and annotation.</title>
        <authorList>
            <consortium name="The Broad Institute Genomics Platform"/>
            <consortium name="The Broad Institute Genome Sequencing Center for Infectious Disease"/>
            <person name="Wu L."/>
            <person name="Ma J."/>
        </authorList>
    </citation>
    <scope>NUCLEOTIDE SEQUENCE [LARGE SCALE GENOMIC DNA]</scope>
    <source>
        <strain evidence="4">JCM 16923</strain>
    </source>
</reference>
<dbReference type="Gene3D" id="1.10.10.10">
    <property type="entry name" value="Winged helix-like DNA-binding domain superfamily/Winged helix DNA-binding domain"/>
    <property type="match status" value="1"/>
</dbReference>
<dbReference type="PANTHER" id="PTHR43736:SF4">
    <property type="entry name" value="SLR1690 PROTEIN"/>
    <property type="match status" value="1"/>
</dbReference>
<organism evidence="3 4">
    <name type="scientific">Gordonia caeni</name>
    <dbReference type="NCBI Taxonomy" id="1007097"/>
    <lineage>
        <taxon>Bacteria</taxon>
        <taxon>Bacillati</taxon>
        <taxon>Actinomycetota</taxon>
        <taxon>Actinomycetes</taxon>
        <taxon>Mycobacteriales</taxon>
        <taxon>Gordoniaceae</taxon>
        <taxon>Gordonia</taxon>
    </lineage>
</organism>
<accession>A0ABP7PEG3</accession>
<dbReference type="SUPFAM" id="SSF55811">
    <property type="entry name" value="Nudix"/>
    <property type="match status" value="1"/>
</dbReference>
<gene>
    <name evidence="3" type="ORF">GCM10022231_25980</name>
</gene>
<dbReference type="EMBL" id="BAAAZW010000007">
    <property type="protein sequence ID" value="GAA3964227.1"/>
    <property type="molecule type" value="Genomic_DNA"/>
</dbReference>
<feature type="domain" description="Nudix hydrolase" evidence="1">
    <location>
        <begin position="30"/>
        <end position="139"/>
    </location>
</feature>
<protein>
    <submittedName>
        <fullName evidence="3">NUDIX domain-containing protein</fullName>
    </submittedName>
</protein>
<evidence type="ECO:0000259" key="2">
    <source>
        <dbReference type="Pfam" id="PF21906"/>
    </source>
</evidence>
<dbReference type="Gene3D" id="3.90.79.10">
    <property type="entry name" value="Nucleoside Triphosphate Pyrophosphohydrolase"/>
    <property type="match status" value="1"/>
</dbReference>
<dbReference type="PANTHER" id="PTHR43736">
    <property type="entry name" value="ADP-RIBOSE PYROPHOSPHATASE"/>
    <property type="match status" value="1"/>
</dbReference>
<dbReference type="SUPFAM" id="SSF46785">
    <property type="entry name" value="Winged helix' DNA-binding domain"/>
    <property type="match status" value="1"/>
</dbReference>
<dbReference type="InterPro" id="IPR000086">
    <property type="entry name" value="NUDIX_hydrolase_dom"/>
</dbReference>
<comment type="caution">
    <text evidence="3">The sequence shown here is derived from an EMBL/GenBank/DDBJ whole genome shotgun (WGS) entry which is preliminary data.</text>
</comment>
<evidence type="ECO:0000313" key="3">
    <source>
        <dbReference type="EMBL" id="GAA3964227.1"/>
    </source>
</evidence>
<proteinExistence type="predicted"/>
<dbReference type="InterPro" id="IPR036390">
    <property type="entry name" value="WH_DNA-bd_sf"/>
</dbReference>
<name>A0ABP7PEG3_9ACTN</name>
<feature type="domain" description="NrtR DNA-binding winged helix" evidence="2">
    <location>
        <begin position="155"/>
        <end position="217"/>
    </location>
</feature>
<evidence type="ECO:0000313" key="4">
    <source>
        <dbReference type="Proteomes" id="UP001418444"/>
    </source>
</evidence>
<dbReference type="InterPro" id="IPR036388">
    <property type="entry name" value="WH-like_DNA-bd_sf"/>
</dbReference>
<dbReference type="InterPro" id="IPR054105">
    <property type="entry name" value="WHD_NrtR"/>
</dbReference>
<evidence type="ECO:0000259" key="1">
    <source>
        <dbReference type="Pfam" id="PF00293"/>
    </source>
</evidence>
<dbReference type="CDD" id="cd18873">
    <property type="entry name" value="NUDIX_NadM_like"/>
    <property type="match status" value="1"/>
</dbReference>
<dbReference type="Pfam" id="PF21906">
    <property type="entry name" value="WHD_NrtR"/>
    <property type="match status" value="1"/>
</dbReference>
<sequence>MAMATSTPVEVLSAVFQVREPVDGRATLHVLLQRSGAAEPWALPGGDIGDRETLAAAARRHLGTQCGLTRVAHLEQLSVFSAPERIPGTRTIASTYLGLVPRDVPAEPETMDIDSPAAASWFDVDGLPPLAYDHAEVIELARGRLAAKLSYTNLAFALAPSRFAMSELSEIYGAALGHHVDATNLLRVLSRRGVVVATGTLGRTGRTGGRPPALYTFADDELVVTDEFATLRPPP</sequence>
<dbReference type="Pfam" id="PF00293">
    <property type="entry name" value="NUDIX"/>
    <property type="match status" value="1"/>
</dbReference>
<keyword evidence="4" id="KW-1185">Reference proteome</keyword>
<dbReference type="InterPro" id="IPR015797">
    <property type="entry name" value="NUDIX_hydrolase-like_dom_sf"/>
</dbReference>
<dbReference type="Proteomes" id="UP001418444">
    <property type="component" value="Unassembled WGS sequence"/>
</dbReference>